<evidence type="ECO:0000256" key="2">
    <source>
        <dbReference type="ARBA" id="ARBA00004514"/>
    </source>
</evidence>
<evidence type="ECO:0000256" key="11">
    <source>
        <dbReference type="ARBA" id="ARBA00022853"/>
    </source>
</evidence>
<reference evidence="19" key="1">
    <citation type="submission" date="2023-07" db="EMBL/GenBank/DDBJ databases">
        <title>Chromosome-level Genome Assembly of Striped Snakehead (Channa striata).</title>
        <authorList>
            <person name="Liu H."/>
        </authorList>
    </citation>
    <scope>NUCLEOTIDE SEQUENCE</scope>
    <source>
        <strain evidence="19">Gz</strain>
        <tissue evidence="19">Muscle</tissue>
    </source>
</reference>
<dbReference type="Gene3D" id="1.10.533.10">
    <property type="entry name" value="Death Domain, Fas"/>
    <property type="match status" value="1"/>
</dbReference>
<evidence type="ECO:0000256" key="1">
    <source>
        <dbReference type="ARBA" id="ARBA00004123"/>
    </source>
</evidence>
<accession>A0AA88IIU8</accession>
<keyword evidence="7" id="KW-0479">Metal-binding</keyword>
<evidence type="ECO:0000259" key="16">
    <source>
        <dbReference type="PROSITE" id="PS50280"/>
    </source>
</evidence>
<dbReference type="GO" id="GO:0044666">
    <property type="term" value="C:MLL3/4 complex"/>
    <property type="evidence" value="ECO:0007669"/>
    <property type="project" value="TreeGrafter"/>
</dbReference>
<dbReference type="InterPro" id="IPR011029">
    <property type="entry name" value="DEATH-like_dom_sf"/>
</dbReference>
<dbReference type="GO" id="GO:0032259">
    <property type="term" value="P:methylation"/>
    <property type="evidence" value="ECO:0007669"/>
    <property type="project" value="UniProtKB-KW"/>
</dbReference>
<dbReference type="Proteomes" id="UP001187415">
    <property type="component" value="Unassembled WGS sequence"/>
</dbReference>
<name>A0AA88IIU8_CHASR</name>
<dbReference type="Pfam" id="PF23679">
    <property type="entry name" value="UPA-FIIND"/>
    <property type="match status" value="1"/>
</dbReference>
<keyword evidence="8" id="KW-0677">Repeat</keyword>
<dbReference type="GO" id="GO:0008270">
    <property type="term" value="F:zinc ion binding"/>
    <property type="evidence" value="ECO:0007669"/>
    <property type="project" value="UniProtKB-KW"/>
</dbReference>
<dbReference type="PROSITE" id="PS50280">
    <property type="entry name" value="SET"/>
    <property type="match status" value="1"/>
</dbReference>
<dbReference type="InterPro" id="IPR003616">
    <property type="entry name" value="Post-SET_dom"/>
</dbReference>
<evidence type="ECO:0000256" key="4">
    <source>
        <dbReference type="ARBA" id="ARBA00022603"/>
    </source>
</evidence>
<keyword evidence="12" id="KW-0805">Transcription regulation</keyword>
<feature type="domain" description="SET" evidence="16">
    <location>
        <begin position="1"/>
        <end position="62"/>
    </location>
</feature>
<dbReference type="SUPFAM" id="SSF82199">
    <property type="entry name" value="SET domain"/>
    <property type="match status" value="1"/>
</dbReference>
<dbReference type="Pfam" id="PF13553">
    <property type="entry name" value="FIIND"/>
    <property type="match status" value="1"/>
</dbReference>
<evidence type="ECO:0000256" key="10">
    <source>
        <dbReference type="ARBA" id="ARBA00022833"/>
    </source>
</evidence>
<evidence type="ECO:0000256" key="9">
    <source>
        <dbReference type="ARBA" id="ARBA00022771"/>
    </source>
</evidence>
<keyword evidence="11" id="KW-0156">Chromatin regulator</keyword>
<dbReference type="SMART" id="SM00114">
    <property type="entry name" value="CARD"/>
    <property type="match status" value="1"/>
</dbReference>
<dbReference type="PROSITE" id="PS50868">
    <property type="entry name" value="POST_SET"/>
    <property type="match status" value="1"/>
</dbReference>
<comment type="subcellular location">
    <subcellularLocation>
        <location evidence="2">Cytoplasm</location>
        <location evidence="2">Cytosol</location>
    </subcellularLocation>
    <subcellularLocation>
        <location evidence="1">Nucleus</location>
    </subcellularLocation>
</comment>
<keyword evidence="6" id="KW-0949">S-adenosyl-L-methionine</keyword>
<evidence type="ECO:0000256" key="7">
    <source>
        <dbReference type="ARBA" id="ARBA00022723"/>
    </source>
</evidence>
<dbReference type="PROSITE" id="PS51830">
    <property type="entry name" value="FIIND"/>
    <property type="match status" value="1"/>
</dbReference>
<evidence type="ECO:0000313" key="19">
    <source>
        <dbReference type="EMBL" id="KAK2810021.1"/>
    </source>
</evidence>
<dbReference type="PANTHER" id="PTHR45888">
    <property type="entry name" value="HL01030P-RELATED"/>
    <property type="match status" value="1"/>
</dbReference>
<dbReference type="GO" id="GO:0042800">
    <property type="term" value="F:histone H3K4 methyltransferase activity"/>
    <property type="evidence" value="ECO:0007669"/>
    <property type="project" value="TreeGrafter"/>
</dbReference>
<dbReference type="Pfam" id="PF00619">
    <property type="entry name" value="CARD"/>
    <property type="match status" value="1"/>
</dbReference>
<dbReference type="SUPFAM" id="SSF47986">
    <property type="entry name" value="DEATH domain"/>
    <property type="match status" value="1"/>
</dbReference>
<evidence type="ECO:0000256" key="13">
    <source>
        <dbReference type="ARBA" id="ARBA00023163"/>
    </source>
</evidence>
<keyword evidence="10" id="KW-0862">Zinc</keyword>
<dbReference type="AlphaFoldDB" id="A0AA88IIU8"/>
<gene>
    <name evidence="19" type="ORF">Q5P01_000459</name>
</gene>
<dbReference type="GO" id="GO:0003713">
    <property type="term" value="F:transcription coactivator activity"/>
    <property type="evidence" value="ECO:0007669"/>
    <property type="project" value="TreeGrafter"/>
</dbReference>
<evidence type="ECO:0000259" key="15">
    <source>
        <dbReference type="PROSITE" id="PS50209"/>
    </source>
</evidence>
<evidence type="ECO:0000256" key="6">
    <source>
        <dbReference type="ARBA" id="ARBA00022691"/>
    </source>
</evidence>
<dbReference type="PROSITE" id="PS50209">
    <property type="entry name" value="CARD"/>
    <property type="match status" value="1"/>
</dbReference>
<dbReference type="GO" id="GO:0042981">
    <property type="term" value="P:regulation of apoptotic process"/>
    <property type="evidence" value="ECO:0007669"/>
    <property type="project" value="InterPro"/>
</dbReference>
<dbReference type="GO" id="GO:0005829">
    <property type="term" value="C:cytosol"/>
    <property type="evidence" value="ECO:0007669"/>
    <property type="project" value="UniProtKB-SubCell"/>
</dbReference>
<evidence type="ECO:0000313" key="20">
    <source>
        <dbReference type="Proteomes" id="UP001187415"/>
    </source>
</evidence>
<keyword evidence="20" id="KW-1185">Reference proteome</keyword>
<comment type="caution">
    <text evidence="19">The sequence shown here is derived from an EMBL/GenBank/DDBJ whole genome shotgun (WGS) entry which is preliminary data.</text>
</comment>
<dbReference type="InterPro" id="IPR046341">
    <property type="entry name" value="SET_dom_sf"/>
</dbReference>
<dbReference type="GO" id="GO:0045944">
    <property type="term" value="P:positive regulation of transcription by RNA polymerase II"/>
    <property type="evidence" value="ECO:0007669"/>
    <property type="project" value="TreeGrafter"/>
</dbReference>
<evidence type="ECO:0000256" key="12">
    <source>
        <dbReference type="ARBA" id="ARBA00023015"/>
    </source>
</evidence>
<protein>
    <submittedName>
        <fullName evidence="19">Uncharacterized protein</fullName>
    </submittedName>
</protein>
<dbReference type="Pfam" id="PF00856">
    <property type="entry name" value="SET"/>
    <property type="match status" value="1"/>
</dbReference>
<keyword evidence="14" id="KW-0539">Nucleus</keyword>
<dbReference type="EMBL" id="JAUPFM010000262">
    <property type="protein sequence ID" value="KAK2810021.1"/>
    <property type="molecule type" value="Genomic_DNA"/>
</dbReference>
<keyword evidence="4" id="KW-0489">Methyltransferase</keyword>
<dbReference type="InterPro" id="IPR025307">
    <property type="entry name" value="FIIND_dom"/>
</dbReference>
<evidence type="ECO:0000256" key="5">
    <source>
        <dbReference type="ARBA" id="ARBA00022679"/>
    </source>
</evidence>
<evidence type="ECO:0000256" key="14">
    <source>
        <dbReference type="ARBA" id="ARBA00023242"/>
    </source>
</evidence>
<feature type="domain" description="FIIND" evidence="18">
    <location>
        <begin position="128"/>
        <end position="405"/>
    </location>
</feature>
<dbReference type="InterPro" id="IPR001214">
    <property type="entry name" value="SET_dom"/>
</dbReference>
<organism evidence="19 20">
    <name type="scientific">Channa striata</name>
    <name type="common">Snakehead murrel</name>
    <name type="synonym">Ophicephalus striatus</name>
    <dbReference type="NCBI Taxonomy" id="64152"/>
    <lineage>
        <taxon>Eukaryota</taxon>
        <taxon>Metazoa</taxon>
        <taxon>Chordata</taxon>
        <taxon>Craniata</taxon>
        <taxon>Vertebrata</taxon>
        <taxon>Euteleostomi</taxon>
        <taxon>Actinopterygii</taxon>
        <taxon>Neopterygii</taxon>
        <taxon>Teleostei</taxon>
        <taxon>Neoteleostei</taxon>
        <taxon>Acanthomorphata</taxon>
        <taxon>Anabantaria</taxon>
        <taxon>Anabantiformes</taxon>
        <taxon>Channoidei</taxon>
        <taxon>Channidae</taxon>
        <taxon>Channa</taxon>
    </lineage>
</organism>
<sequence>MFRIDNDYVIDATITGGPARYINHSCAPNCITEVVTVEKENKIIISSCRRIQRGEELCYDYKFDLEDDQHKIPCHCGAVNCHFCDLPPSLSVSTTNFTVSEVCEEMSDVCPDNAERMKQQLVCREALTQPREDFKPELLHESGKPSFRFRCPGPGVFHCTLTGLVFVMTQEAELQYRTVQWDENLFLCAGKMPAGPLFDFQCSAKALCQLHLPHCETDALLSDGLLSVVHITDDGMSFIKLLQITETHVVVEVPHLSAFGVVWNFFGRFWKMTKPISSQVLLFLEQPNLKTKRQNLNVFLLPRNVPLEQVRAQHLDSKYIKAPSKCKLFKDQSYSVHCPAAYKIQPEEEEFDLEFGPNYHPTFEIRLPLNTEEVTIIVRDRKRTRVWKRVVDLTGNDFAETLSVPAEKKLKSVRKQFVDRIPAAVLAALLDKLLELGVIADGEMEEITATAKRAEKARMLIDTVKKKGTDASLALISALCEEDPCLSKELKLK</sequence>
<keyword evidence="5" id="KW-0808">Transferase</keyword>
<feature type="domain" description="CARD" evidence="15">
    <location>
        <begin position="402"/>
        <end position="493"/>
    </location>
</feature>
<dbReference type="Gene3D" id="2.170.270.10">
    <property type="entry name" value="SET domain"/>
    <property type="match status" value="1"/>
</dbReference>
<evidence type="ECO:0000256" key="3">
    <source>
        <dbReference type="ARBA" id="ARBA00022490"/>
    </source>
</evidence>
<keyword evidence="3" id="KW-0963">Cytoplasm</keyword>
<dbReference type="InterPro" id="IPR001315">
    <property type="entry name" value="CARD"/>
</dbReference>
<keyword evidence="9" id="KW-0863">Zinc-finger</keyword>
<evidence type="ECO:0000259" key="17">
    <source>
        <dbReference type="PROSITE" id="PS50868"/>
    </source>
</evidence>
<feature type="domain" description="Post-SET" evidence="17">
    <location>
        <begin position="70"/>
        <end position="81"/>
    </location>
</feature>
<dbReference type="PANTHER" id="PTHR45888:SF1">
    <property type="entry name" value="HISTONE-LYSINE N-METHYLTRANSFERASE 2C"/>
    <property type="match status" value="1"/>
</dbReference>
<keyword evidence="13" id="KW-0804">Transcription</keyword>
<evidence type="ECO:0000256" key="8">
    <source>
        <dbReference type="ARBA" id="ARBA00022737"/>
    </source>
</evidence>
<evidence type="ECO:0000259" key="18">
    <source>
        <dbReference type="PROSITE" id="PS51830"/>
    </source>
</evidence>
<proteinExistence type="predicted"/>